<protein>
    <submittedName>
        <fullName evidence="1">Uncharacterized protein</fullName>
    </submittedName>
</protein>
<comment type="caution">
    <text evidence="1">The sequence shown here is derived from an EMBL/GenBank/DDBJ whole genome shotgun (WGS) entry which is preliminary data.</text>
</comment>
<dbReference type="RefSeq" id="WP_382378309.1">
    <property type="nucleotide sequence ID" value="NZ_JBHRZI010000030.1"/>
</dbReference>
<keyword evidence="2" id="KW-1185">Reference proteome</keyword>
<evidence type="ECO:0000313" key="2">
    <source>
        <dbReference type="Proteomes" id="UP001595690"/>
    </source>
</evidence>
<name>A0ABV8C495_9PSEU</name>
<proteinExistence type="predicted"/>
<dbReference type="EMBL" id="JBHRZI010000030">
    <property type="protein sequence ID" value="MFC3896813.1"/>
    <property type="molecule type" value="Genomic_DNA"/>
</dbReference>
<dbReference type="Proteomes" id="UP001595690">
    <property type="component" value="Unassembled WGS sequence"/>
</dbReference>
<reference evidence="2" key="1">
    <citation type="journal article" date="2019" name="Int. J. Syst. Evol. Microbiol.">
        <title>The Global Catalogue of Microorganisms (GCM) 10K type strain sequencing project: providing services to taxonomists for standard genome sequencing and annotation.</title>
        <authorList>
            <consortium name="The Broad Institute Genomics Platform"/>
            <consortium name="The Broad Institute Genome Sequencing Center for Infectious Disease"/>
            <person name="Wu L."/>
            <person name="Ma J."/>
        </authorList>
    </citation>
    <scope>NUCLEOTIDE SEQUENCE [LARGE SCALE GENOMIC DNA]</scope>
    <source>
        <strain evidence="2">CGMCC 4.7405</strain>
    </source>
</reference>
<dbReference type="Gene3D" id="3.30.559.10">
    <property type="entry name" value="Chloramphenicol acetyltransferase-like domain"/>
    <property type="match status" value="1"/>
</dbReference>
<dbReference type="InterPro" id="IPR023213">
    <property type="entry name" value="CAT-like_dom_sf"/>
</dbReference>
<gene>
    <name evidence="1" type="ORF">ACFOWZ_35510</name>
</gene>
<dbReference type="SUPFAM" id="SSF52777">
    <property type="entry name" value="CoA-dependent acyltransferases"/>
    <property type="match status" value="1"/>
</dbReference>
<evidence type="ECO:0000313" key="1">
    <source>
        <dbReference type="EMBL" id="MFC3896813.1"/>
    </source>
</evidence>
<sequence length="117" mass="12597">MTVQVRAGLGVGRLAAAMDSLVELHPELCRSGFVHHEVTDPVAATPAALAEAEAGLDLRTGVLMQAVWLDAGPERSGRIVLVLHDIVADRLPRILPWLVHAWKQPALVSWGRSAGQR</sequence>
<accession>A0ABV8C495</accession>
<organism evidence="1 2">
    <name type="scientific">Lentzea rhizosphaerae</name>
    <dbReference type="NCBI Taxonomy" id="2041025"/>
    <lineage>
        <taxon>Bacteria</taxon>
        <taxon>Bacillati</taxon>
        <taxon>Actinomycetota</taxon>
        <taxon>Actinomycetes</taxon>
        <taxon>Pseudonocardiales</taxon>
        <taxon>Pseudonocardiaceae</taxon>
        <taxon>Lentzea</taxon>
    </lineage>
</organism>